<evidence type="ECO:0000256" key="2">
    <source>
        <dbReference type="ARBA" id="ARBA00001941"/>
    </source>
</evidence>
<reference evidence="15 16" key="1">
    <citation type="submission" date="2024-12" db="EMBL/GenBank/DDBJ databases">
        <title>Pseudomonas species isolated from Lotus nodules promote plant growth.</title>
        <authorList>
            <person name="Yu Y.-H."/>
            <person name="Kurtenbach J."/>
            <person name="Crosbie D."/>
            <person name="Brachmann A."/>
            <person name="Marin M."/>
        </authorList>
    </citation>
    <scope>NUCLEOTIDE SEQUENCE [LARGE SCALE GENOMIC DNA]</scope>
    <source>
        <strain evidence="15 16">PLb12A</strain>
    </source>
</reference>
<dbReference type="GO" id="GO:0004802">
    <property type="term" value="F:transketolase activity"/>
    <property type="evidence" value="ECO:0007669"/>
    <property type="project" value="UniProtKB-EC"/>
</dbReference>
<evidence type="ECO:0000256" key="4">
    <source>
        <dbReference type="ARBA" id="ARBA00011738"/>
    </source>
</evidence>
<evidence type="ECO:0000256" key="3">
    <source>
        <dbReference type="ARBA" id="ARBA00007131"/>
    </source>
</evidence>
<evidence type="ECO:0000256" key="5">
    <source>
        <dbReference type="ARBA" id="ARBA00013152"/>
    </source>
</evidence>
<dbReference type="PANTHER" id="PTHR43522">
    <property type="entry name" value="TRANSKETOLASE"/>
    <property type="match status" value="1"/>
</dbReference>
<comment type="catalytic activity">
    <reaction evidence="11 13">
        <text>D-sedoheptulose 7-phosphate + D-glyceraldehyde 3-phosphate = aldehydo-D-ribose 5-phosphate + D-xylulose 5-phosphate</text>
        <dbReference type="Rhea" id="RHEA:10508"/>
        <dbReference type="ChEBI" id="CHEBI:57483"/>
        <dbReference type="ChEBI" id="CHEBI:57737"/>
        <dbReference type="ChEBI" id="CHEBI:58273"/>
        <dbReference type="ChEBI" id="CHEBI:59776"/>
        <dbReference type="EC" id="2.2.1.1"/>
    </reaction>
</comment>
<dbReference type="EC" id="2.2.1.1" evidence="5 12"/>
<evidence type="ECO:0000256" key="7">
    <source>
        <dbReference type="ARBA" id="ARBA00022723"/>
    </source>
</evidence>
<keyword evidence="16" id="KW-1185">Reference proteome</keyword>
<sequence>MPSRRERANAIRALSMDAVQKANSGHPGAPMGMADIAEVLWRDYLKHNPSNPSFADRDRFVLSNGHGSMLIYSLLHLTGYDLSIDDLKQFRQLHSRTPGHPELGYTPGVETTTGPLGQGLANAVGFALAEKVMAAQFNRPGHNIVDHHTYVFLGDGCMMEGISHEVASLAGTLGLGKLIAFYDDNGISIDGEVEGWFTDDTPKRFESYNWQVIRNVDGHDPEEIKTAIDTARKSEQPTLICCKTTIGFGSPNKQGKEDCHGAPLGDAEIALTRAALKWNHGPFEIPADIYAEWDAKEAGRAVEAEWDQRFAAYSAAFPTEASELVRRLSGDLPADFSEKASAYIAEVAAKGETIASRKASQNALNAFGPLLPEFLGGSADLAGSNLTLWKGCKGVTAEDASGNYMYYGVREFGMTAIMNGVALHGGLVPYGATFLMFMEYARNAVRMSALMKQRVIHVYTHDSIGLGEDGPTHQPIEQLASLRCTPNLDTWRPADAVESAVSWKYALERKDGPSALIFSRQNLQHQTRDAGQIADISRGGYVLKDCAGEPELILIATGSEVGLAVQAFDKLTEQGRKVRVVSMPCTSVFDAQDAGYKQSVLPLQVSARIAIEAAHADYWYKYVGLEGRVIGMTTYGESAPASALFEEFGFTLENILGQAEELLED</sequence>
<evidence type="ECO:0000256" key="10">
    <source>
        <dbReference type="ARBA" id="ARBA00023052"/>
    </source>
</evidence>
<comment type="cofactor">
    <cofactor evidence="2">
        <name>Co(2+)</name>
        <dbReference type="ChEBI" id="CHEBI:48828"/>
    </cofactor>
</comment>
<keyword evidence="8 13" id="KW-0106">Calcium</keyword>
<comment type="caution">
    <text evidence="15">The sequence shown here is derived from an EMBL/GenBank/DDBJ whole genome shotgun (WGS) entry which is preliminary data.</text>
</comment>
<dbReference type="PROSITE" id="PS00802">
    <property type="entry name" value="TRANSKETOLASE_2"/>
    <property type="match status" value="1"/>
</dbReference>
<evidence type="ECO:0000256" key="12">
    <source>
        <dbReference type="NCBIfam" id="TIGR00232"/>
    </source>
</evidence>
<evidence type="ECO:0000313" key="16">
    <source>
        <dbReference type="Proteomes" id="UP001631987"/>
    </source>
</evidence>
<comment type="function">
    <text evidence="13">Catalyzes the transfer of a two-carbon ketol group from a ketose donor to an aldose acceptor, via a covalent intermediate with the cofactor thiamine pyrophosphate.</text>
</comment>
<comment type="cofactor">
    <cofactor evidence="13">
        <name>thiamine diphosphate</name>
        <dbReference type="ChEBI" id="CHEBI:58937"/>
    </cofactor>
    <text evidence="13">Binds 1 thiamine pyrophosphate per subunit.</text>
</comment>
<comment type="cofactor">
    <cofactor evidence="13">
        <name>Mg(2+)</name>
        <dbReference type="ChEBI" id="CHEBI:18420"/>
    </cofactor>
    <cofactor evidence="13">
        <name>Ca(2+)</name>
        <dbReference type="ChEBI" id="CHEBI:29108"/>
    </cofactor>
    <cofactor evidence="13">
        <name>Mn(2+)</name>
        <dbReference type="ChEBI" id="CHEBI:29035"/>
    </cofactor>
    <cofactor evidence="13">
        <name>Co(2+)</name>
        <dbReference type="ChEBI" id="CHEBI:48828"/>
    </cofactor>
    <text evidence="13">Binds 1 Mg(2+) ion per subunit. Can also utilize other divalent metal cations, such as Ca(2+), Mn(2+) and Co(2+).</text>
</comment>
<dbReference type="RefSeq" id="WP_409078144.1">
    <property type="nucleotide sequence ID" value="NZ_CP178857.1"/>
</dbReference>
<dbReference type="InterPro" id="IPR005475">
    <property type="entry name" value="Transketolase-like_Pyr-bd"/>
</dbReference>
<evidence type="ECO:0000256" key="8">
    <source>
        <dbReference type="ARBA" id="ARBA00022837"/>
    </source>
</evidence>
<dbReference type="InterPro" id="IPR005474">
    <property type="entry name" value="Transketolase_N"/>
</dbReference>
<evidence type="ECO:0000256" key="11">
    <source>
        <dbReference type="ARBA" id="ARBA00049473"/>
    </source>
</evidence>
<gene>
    <name evidence="15" type="primary">tkt</name>
    <name evidence="15" type="ORF">ACKKH4_00840</name>
</gene>
<dbReference type="Proteomes" id="UP001631987">
    <property type="component" value="Unassembled WGS sequence"/>
</dbReference>
<dbReference type="SMART" id="SM00861">
    <property type="entry name" value="Transket_pyr"/>
    <property type="match status" value="1"/>
</dbReference>
<evidence type="ECO:0000313" key="15">
    <source>
        <dbReference type="EMBL" id="MFM9515794.1"/>
    </source>
</evidence>
<dbReference type="PROSITE" id="PS00801">
    <property type="entry name" value="TRANSKETOLASE_1"/>
    <property type="match status" value="1"/>
</dbReference>
<evidence type="ECO:0000256" key="1">
    <source>
        <dbReference type="ARBA" id="ARBA00001913"/>
    </source>
</evidence>
<dbReference type="Pfam" id="PF02779">
    <property type="entry name" value="Transket_pyr"/>
    <property type="match status" value="1"/>
</dbReference>
<dbReference type="SUPFAM" id="SSF52518">
    <property type="entry name" value="Thiamin diphosphate-binding fold (THDP-binding)"/>
    <property type="match status" value="2"/>
</dbReference>
<organism evidence="15 16">
    <name type="scientific">Pseudomonas monachiensis</name>
    <dbReference type="NCBI Taxonomy" id="3060212"/>
    <lineage>
        <taxon>Bacteria</taxon>
        <taxon>Pseudomonadati</taxon>
        <taxon>Pseudomonadota</taxon>
        <taxon>Gammaproteobacteria</taxon>
        <taxon>Pseudomonadales</taxon>
        <taxon>Pseudomonadaceae</taxon>
        <taxon>Pseudomonas</taxon>
    </lineage>
</organism>
<dbReference type="CDD" id="cd02012">
    <property type="entry name" value="TPP_TK"/>
    <property type="match status" value="1"/>
</dbReference>
<evidence type="ECO:0000256" key="13">
    <source>
        <dbReference type="RuleBase" id="RU004996"/>
    </source>
</evidence>
<evidence type="ECO:0000256" key="9">
    <source>
        <dbReference type="ARBA" id="ARBA00022842"/>
    </source>
</evidence>
<dbReference type="Pfam" id="PF22613">
    <property type="entry name" value="Transketolase_C_1"/>
    <property type="match status" value="1"/>
</dbReference>
<dbReference type="InterPro" id="IPR049557">
    <property type="entry name" value="Transketolase_CS"/>
</dbReference>
<dbReference type="Gene3D" id="3.40.50.920">
    <property type="match status" value="1"/>
</dbReference>
<dbReference type="PANTHER" id="PTHR43522:SF2">
    <property type="entry name" value="TRANSKETOLASE 1-RELATED"/>
    <property type="match status" value="1"/>
</dbReference>
<dbReference type="EMBL" id="JBJVNW010000001">
    <property type="protein sequence ID" value="MFM9515794.1"/>
    <property type="molecule type" value="Genomic_DNA"/>
</dbReference>
<feature type="domain" description="Transketolase-like pyrimidine-binding" evidence="14">
    <location>
        <begin position="354"/>
        <end position="526"/>
    </location>
</feature>
<accession>A0ABW9H1E8</accession>
<dbReference type="NCBIfam" id="TIGR00232">
    <property type="entry name" value="tktlase_bact"/>
    <property type="match status" value="1"/>
</dbReference>
<comment type="subunit">
    <text evidence="4 13">Homodimer.</text>
</comment>
<evidence type="ECO:0000259" key="14">
    <source>
        <dbReference type="SMART" id="SM00861"/>
    </source>
</evidence>
<keyword evidence="10 13" id="KW-0786">Thiamine pyrophosphate</keyword>
<dbReference type="InterPro" id="IPR009014">
    <property type="entry name" value="Transketo_C/PFOR_II"/>
</dbReference>
<comment type="cofactor">
    <cofactor evidence="1">
        <name>Ca(2+)</name>
        <dbReference type="ChEBI" id="CHEBI:29108"/>
    </cofactor>
</comment>
<dbReference type="Pfam" id="PF00456">
    <property type="entry name" value="Transketolase_N"/>
    <property type="match status" value="1"/>
</dbReference>
<comment type="similarity">
    <text evidence="3 13">Belongs to the transketolase family.</text>
</comment>
<evidence type="ECO:0000256" key="6">
    <source>
        <dbReference type="ARBA" id="ARBA00022679"/>
    </source>
</evidence>
<dbReference type="InterPro" id="IPR055152">
    <property type="entry name" value="Transketolase-like_C_2"/>
</dbReference>
<dbReference type="InterPro" id="IPR033247">
    <property type="entry name" value="Transketolase_fam"/>
</dbReference>
<name>A0ABW9H1E8_9PSED</name>
<dbReference type="CDD" id="cd07033">
    <property type="entry name" value="TPP_PYR_DXS_TK_like"/>
    <property type="match status" value="1"/>
</dbReference>
<proteinExistence type="inferred from homology"/>
<dbReference type="InterPro" id="IPR020826">
    <property type="entry name" value="Transketolase_BS"/>
</dbReference>
<keyword evidence="7 13" id="KW-0479">Metal-binding</keyword>
<protein>
    <recommendedName>
        <fullName evidence="5 12">Transketolase</fullName>
        <ecNumber evidence="5 12">2.2.1.1</ecNumber>
    </recommendedName>
</protein>
<dbReference type="SUPFAM" id="SSF52922">
    <property type="entry name" value="TK C-terminal domain-like"/>
    <property type="match status" value="1"/>
</dbReference>
<dbReference type="Gene3D" id="3.40.50.970">
    <property type="match status" value="2"/>
</dbReference>
<dbReference type="InterPro" id="IPR029061">
    <property type="entry name" value="THDP-binding"/>
</dbReference>
<keyword evidence="6 13" id="KW-0808">Transferase</keyword>
<dbReference type="InterPro" id="IPR005478">
    <property type="entry name" value="Transketolase_bac-like"/>
</dbReference>
<keyword evidence="9 13" id="KW-0460">Magnesium</keyword>